<dbReference type="Proteomes" id="UP000701801">
    <property type="component" value="Unassembled WGS sequence"/>
</dbReference>
<sequence length="122" mass="14194">MSEAIHHNVKLPVPSLTTMSWRSVCAKHGSVRQKQGTHLPYHKVCIVMQRQWSLFESERILNIDSKCRVDDRLRNADSITIPVKSRQFSRGNIGIAWFEMEQPGPNNGVNKLVKQRRKEDEW</sequence>
<proteinExistence type="predicted"/>
<accession>A0A9N9Q6V3</accession>
<evidence type="ECO:0000313" key="1">
    <source>
        <dbReference type="EMBL" id="CAG8975961.1"/>
    </source>
</evidence>
<gene>
    <name evidence="1" type="ORF">HYALB_00012199</name>
</gene>
<organism evidence="1 2">
    <name type="scientific">Hymenoscyphus albidus</name>
    <dbReference type="NCBI Taxonomy" id="595503"/>
    <lineage>
        <taxon>Eukaryota</taxon>
        <taxon>Fungi</taxon>
        <taxon>Dikarya</taxon>
        <taxon>Ascomycota</taxon>
        <taxon>Pezizomycotina</taxon>
        <taxon>Leotiomycetes</taxon>
        <taxon>Helotiales</taxon>
        <taxon>Helotiaceae</taxon>
        <taxon>Hymenoscyphus</taxon>
    </lineage>
</organism>
<reference evidence="1" key="1">
    <citation type="submission" date="2021-07" db="EMBL/GenBank/DDBJ databases">
        <authorList>
            <person name="Durling M."/>
        </authorList>
    </citation>
    <scope>NUCLEOTIDE SEQUENCE</scope>
</reference>
<name>A0A9N9Q6V3_9HELO</name>
<protein>
    <submittedName>
        <fullName evidence="1">Uncharacterized protein</fullName>
    </submittedName>
</protein>
<dbReference type="AlphaFoldDB" id="A0A9N9Q6V3"/>
<dbReference type="EMBL" id="CAJVRM010000157">
    <property type="protein sequence ID" value="CAG8975961.1"/>
    <property type="molecule type" value="Genomic_DNA"/>
</dbReference>
<comment type="caution">
    <text evidence="1">The sequence shown here is derived from an EMBL/GenBank/DDBJ whole genome shotgun (WGS) entry which is preliminary data.</text>
</comment>
<evidence type="ECO:0000313" key="2">
    <source>
        <dbReference type="Proteomes" id="UP000701801"/>
    </source>
</evidence>
<keyword evidence="2" id="KW-1185">Reference proteome</keyword>